<dbReference type="Gene3D" id="3.40.50.11550">
    <property type="match status" value="1"/>
</dbReference>
<evidence type="ECO:0000259" key="1">
    <source>
        <dbReference type="Pfam" id="PF20178"/>
    </source>
</evidence>
<protein>
    <submittedName>
        <fullName evidence="2">Type III effector HopAC1</fullName>
    </submittedName>
</protein>
<dbReference type="EMBL" id="CAACYJ010000040">
    <property type="protein sequence ID" value="VFB20894.1"/>
    <property type="molecule type" value="Genomic_DNA"/>
</dbReference>
<accession>A0A449IN82</accession>
<organism evidence="2 3">
    <name type="scientific">Pseudomonas fragi</name>
    <dbReference type="NCBI Taxonomy" id="296"/>
    <lineage>
        <taxon>Bacteria</taxon>
        <taxon>Pseudomonadati</taxon>
        <taxon>Pseudomonadota</taxon>
        <taxon>Gammaproteobacteria</taxon>
        <taxon>Pseudomonadales</taxon>
        <taxon>Pseudomonadaceae</taxon>
        <taxon>Pseudomonas</taxon>
    </lineage>
</organism>
<dbReference type="Proteomes" id="UP000330809">
    <property type="component" value="Unassembled WGS sequence"/>
</dbReference>
<dbReference type="InterPro" id="IPR046673">
    <property type="entry name" value="ToxA_N"/>
</dbReference>
<dbReference type="CDD" id="cd14729">
    <property type="entry name" value="RtxA-like"/>
    <property type="match status" value="1"/>
</dbReference>
<name>A0A449IN82_PSEFR</name>
<gene>
    <name evidence="2" type="ORF">NCTC10754_03530</name>
</gene>
<evidence type="ECO:0000313" key="2">
    <source>
        <dbReference type="EMBL" id="VFB20894.1"/>
    </source>
</evidence>
<dbReference type="RefSeq" id="WP_133144748.1">
    <property type="nucleotide sequence ID" value="NZ_CAACYJ010000040.1"/>
</dbReference>
<evidence type="ECO:0000313" key="3">
    <source>
        <dbReference type="Proteomes" id="UP000330809"/>
    </source>
</evidence>
<reference evidence="2 3" key="1">
    <citation type="submission" date="2019-02" db="EMBL/GenBank/DDBJ databases">
        <authorList>
            <consortium name="Pathogen Informatics"/>
        </authorList>
    </citation>
    <scope>NUCLEOTIDE SEQUENCE [LARGE SCALE GENOMIC DNA]</scope>
    <source>
        <strain evidence="2 3">3012STDY7103891</strain>
    </source>
</reference>
<dbReference type="Pfam" id="PF20178">
    <property type="entry name" value="ToxA_N"/>
    <property type="match status" value="1"/>
</dbReference>
<dbReference type="SUPFAM" id="SSF159501">
    <property type="entry name" value="EreA/ChaN-like"/>
    <property type="match status" value="1"/>
</dbReference>
<sequence>MPSALANLKDAERELLVLRNALPNLDLSLDHCLRVFFPRLPADTCTDFLFINEEIAAQPGQNPTITSQSVTALIDQCYLTGQIPTFVQGATRVYNYAYTLDEEDRTAGVSAPELEKYLEFVVRSPQLCVRDALNDFWRTPHKDLNGQAPKDWLSQFAHRLIRAEASVRHEDSTFSPTALDMINQVLPDASPSPAPKTPGPYGFYTLALSSRLMQRTAVLHGAFVITTKHLPLISASVQDKRTALDPTPRPSVLYLPNTGLEVFDSLAALSQELTTRLNDPYQRETLLTCVLTEDRERALAHEQIDYSPVADSAIATVFSDQLINKQKSDMHHAWSVARNLKQDTSLDQLSDCVDQSLAASLPLNPANILRGRYTRLLESQLPDWLKTASDSQKTQWRLAVERLNHERLAAESDDAQPLSEIGRKHTLLGYARLQLQQQIKKDHGIDVDPDEIFISTTEALRTGPLINPVSGSGFPAGMSLGRTGPIISYHTTRRSLSELALSNVGIWDVTFALTAQVKDGAGQKHAVLTSSYLKTLVRQLDIGERYKKNLKELLVNSSQAQWRKERYVAFKQAQLNLDLLEATLAGALTTQQVSWVRAALEQPVENNRAQINGEQVKVHLLMLRYKPLPGLLVFSATGSGQLLCYTPGGPESRWFLVANSRNELGQILSRPIWRAYVMRHVTPAQQPYIKPLLERGLSEANLQLQGISHDLFEASYDTEALHAIRDADEQSTSTWESNVNTAKEAVLTAIDILSFALPTRVLLPIVLARFIAQIIRGLDALQRDEKHEALLHFMESITYLTDGASDFTGSAVFGNSIRQRAKQPVPSLSPAAASHYPGARLRLRTGDEYGAGVYEAPTANGQTACYTKNTNGRFYRSQYDNLDNTWRALDERKPNAPYSIPLRELSAGQWDVDPTTPLLKQKPGIERVIDNARVRGVDLSRYTPDEQGIYRIDNMRYIKQDSDVFEVYSGWLGRNWYLQPQSSSSAGASASFKVRRTAGRWQIKHRLADNSKRWVPLTGNLTELTGDVPHLKYSDYDMPAEYQEALRDITENHRSVLDGITDFMDFASERSLAHRAFKELRIKLLADAKAYFLTKPAKPRATRPQLPGNVQEQALINHLFEQSDGIVWGETHSHQSSKKILIDNMAEFARHDVKVLYMEHLQSDLHQSLLDDYFQSGKMPLRLNKYLEDQDFGHQINPSSRHTFSQLVREARRHGIRVIAVDCSASYYPKSTPSETPWLNRYEMFSYFASRTIRAHQAQNPGGKWIALTGNSHANTFEGIPGLAELEGAISVRVSDSAPGTSRGLRQDIGEIIPADNKHANYRFLKNDYWLQIDIPGTKPHLPALSPSQTNNRLPAPGFFRLDSASPQGAQLIHRSNNHEIVHTPLRTDANGQIFIERESWPTIHQKRYDTLKDLIHGLQDINMTQVQ</sequence>
<feature type="domain" description="Dermonecrotic toxin N-terminal" evidence="1">
    <location>
        <begin position="427"/>
        <end position="681"/>
    </location>
</feature>
<proteinExistence type="predicted"/>